<dbReference type="PANTHER" id="PTHR30390:SF7">
    <property type="entry name" value="PHOSPHOHEPTOSE ISOMERASE"/>
    <property type="match status" value="1"/>
</dbReference>
<dbReference type="RefSeq" id="WP_380051158.1">
    <property type="nucleotide sequence ID" value="NZ_JBHLTC010000030.1"/>
</dbReference>
<dbReference type="PROSITE" id="PS51464">
    <property type="entry name" value="SIS"/>
    <property type="match status" value="1"/>
</dbReference>
<dbReference type="Proteomes" id="UP001589890">
    <property type="component" value="Unassembled WGS sequence"/>
</dbReference>
<dbReference type="InterPro" id="IPR046348">
    <property type="entry name" value="SIS_dom_sf"/>
</dbReference>
<protein>
    <submittedName>
        <fullName evidence="2">SIS domain-containing protein</fullName>
    </submittedName>
</protein>
<gene>
    <name evidence="2" type="ORF">ACFFGN_23065</name>
</gene>
<dbReference type="Gene3D" id="3.40.50.10490">
    <property type="entry name" value="Glucose-6-phosphate isomerase like protein, domain 1"/>
    <property type="match status" value="1"/>
</dbReference>
<dbReference type="InterPro" id="IPR035472">
    <property type="entry name" value="RpiR-like_SIS"/>
</dbReference>
<name>A0ABV6QR35_9ACTN</name>
<accession>A0ABV6QR35</accession>
<dbReference type="CDD" id="cd05013">
    <property type="entry name" value="SIS_RpiR"/>
    <property type="match status" value="1"/>
</dbReference>
<evidence type="ECO:0000313" key="2">
    <source>
        <dbReference type="EMBL" id="MFC0626980.1"/>
    </source>
</evidence>
<dbReference type="NCBIfam" id="NF002805">
    <property type="entry name" value="PRK02947.1"/>
    <property type="match status" value="1"/>
</dbReference>
<dbReference type="PANTHER" id="PTHR30390">
    <property type="entry name" value="SEDOHEPTULOSE 7-PHOSPHATE ISOMERASE / DNAA INITIATOR-ASSOCIATING FACTOR FOR REPLICATION INITIATION"/>
    <property type="match status" value="1"/>
</dbReference>
<reference evidence="2 3" key="1">
    <citation type="submission" date="2024-09" db="EMBL/GenBank/DDBJ databases">
        <authorList>
            <person name="Sun Q."/>
            <person name="Mori K."/>
        </authorList>
    </citation>
    <scope>NUCLEOTIDE SEQUENCE [LARGE SCALE GENOMIC DNA]</scope>
    <source>
        <strain evidence="2 3">CGMCC 1.15906</strain>
    </source>
</reference>
<dbReference type="SUPFAM" id="SSF53697">
    <property type="entry name" value="SIS domain"/>
    <property type="match status" value="1"/>
</dbReference>
<sequence>MSAGTYIEVTLRIVERVVASQRLHLEAAGAMVADALGNGHRLWAFGTGHSHLLAEELYERAGGLAEVHAVLEPALMLHEGARKSSALERLPGLAGILLDHHPIAAGDVVVIASNSGRNAVPVEFAAGSRARGAKVIAVTSRAHSASVPSRAPGGRRLYDVADVVIDNCGVPGDAALEGDPPYGATSTVTGALIVQAIVCEAISRMTDPHILRSFNVDGPRAS</sequence>
<dbReference type="InterPro" id="IPR050099">
    <property type="entry name" value="SIS_GmhA/DiaA_subfam"/>
</dbReference>
<proteinExistence type="predicted"/>
<keyword evidence="3" id="KW-1185">Reference proteome</keyword>
<dbReference type="InterPro" id="IPR001347">
    <property type="entry name" value="SIS_dom"/>
</dbReference>
<dbReference type="Pfam" id="PF13580">
    <property type="entry name" value="SIS_2"/>
    <property type="match status" value="1"/>
</dbReference>
<evidence type="ECO:0000259" key="1">
    <source>
        <dbReference type="PROSITE" id="PS51464"/>
    </source>
</evidence>
<evidence type="ECO:0000313" key="3">
    <source>
        <dbReference type="Proteomes" id="UP001589890"/>
    </source>
</evidence>
<organism evidence="2 3">
    <name type="scientific">Kribbella deserti</name>
    <dbReference type="NCBI Taxonomy" id="1926257"/>
    <lineage>
        <taxon>Bacteria</taxon>
        <taxon>Bacillati</taxon>
        <taxon>Actinomycetota</taxon>
        <taxon>Actinomycetes</taxon>
        <taxon>Propionibacteriales</taxon>
        <taxon>Kribbellaceae</taxon>
        <taxon>Kribbella</taxon>
    </lineage>
</organism>
<comment type="caution">
    <text evidence="2">The sequence shown here is derived from an EMBL/GenBank/DDBJ whole genome shotgun (WGS) entry which is preliminary data.</text>
</comment>
<feature type="domain" description="SIS" evidence="1">
    <location>
        <begin position="32"/>
        <end position="219"/>
    </location>
</feature>
<dbReference type="EMBL" id="JBHLTC010000030">
    <property type="protein sequence ID" value="MFC0626980.1"/>
    <property type="molecule type" value="Genomic_DNA"/>
</dbReference>